<sequence length="201" mass="21861">MGGGRGVEILIGLPVFKECGESAIGVRGWVGLRGVMGGSARTFMLEEITVVVDENSGQEQLEVNLPSRSQDNEAGIPCQLILSVQYNLANLSNEIISLIGKMDGSSIFDYVDIAAECNGSDNVFHSKVTNLLATCKHYSPLLRTTGDVLKVRELGPYESFVGKSCELSDNSSFWVRAQYDTVLEYGCWHPGIKIDFGNSMV</sequence>
<comment type="caution">
    <text evidence="1">The sequence shown here is derived from an EMBL/GenBank/DDBJ whole genome shotgun (WGS) entry which is preliminary data.</text>
</comment>
<name>A0ABQ5CDL0_9ASTR</name>
<reference evidence="1" key="1">
    <citation type="journal article" date="2022" name="Int. J. Mol. Sci.">
        <title>Draft Genome of Tanacetum Coccineum: Genomic Comparison of Closely Related Tanacetum-Family Plants.</title>
        <authorList>
            <person name="Yamashiro T."/>
            <person name="Shiraishi A."/>
            <person name="Nakayama K."/>
            <person name="Satake H."/>
        </authorList>
    </citation>
    <scope>NUCLEOTIDE SEQUENCE</scope>
</reference>
<reference evidence="1" key="2">
    <citation type="submission" date="2022-01" db="EMBL/GenBank/DDBJ databases">
        <authorList>
            <person name="Yamashiro T."/>
            <person name="Shiraishi A."/>
            <person name="Satake H."/>
            <person name="Nakayama K."/>
        </authorList>
    </citation>
    <scope>NUCLEOTIDE SEQUENCE</scope>
</reference>
<proteinExistence type="predicted"/>
<dbReference type="EMBL" id="BQNB010014192">
    <property type="protein sequence ID" value="GJT25165.1"/>
    <property type="molecule type" value="Genomic_DNA"/>
</dbReference>
<evidence type="ECO:0000313" key="2">
    <source>
        <dbReference type="Proteomes" id="UP001151760"/>
    </source>
</evidence>
<gene>
    <name evidence="1" type="ORF">Tco_0895102</name>
</gene>
<dbReference type="Proteomes" id="UP001151760">
    <property type="component" value="Unassembled WGS sequence"/>
</dbReference>
<keyword evidence="2" id="KW-1185">Reference proteome</keyword>
<evidence type="ECO:0000313" key="1">
    <source>
        <dbReference type="EMBL" id="GJT25165.1"/>
    </source>
</evidence>
<accession>A0ABQ5CDL0</accession>
<organism evidence="1 2">
    <name type="scientific">Tanacetum coccineum</name>
    <dbReference type="NCBI Taxonomy" id="301880"/>
    <lineage>
        <taxon>Eukaryota</taxon>
        <taxon>Viridiplantae</taxon>
        <taxon>Streptophyta</taxon>
        <taxon>Embryophyta</taxon>
        <taxon>Tracheophyta</taxon>
        <taxon>Spermatophyta</taxon>
        <taxon>Magnoliopsida</taxon>
        <taxon>eudicotyledons</taxon>
        <taxon>Gunneridae</taxon>
        <taxon>Pentapetalae</taxon>
        <taxon>asterids</taxon>
        <taxon>campanulids</taxon>
        <taxon>Asterales</taxon>
        <taxon>Asteraceae</taxon>
        <taxon>Asteroideae</taxon>
        <taxon>Anthemideae</taxon>
        <taxon>Anthemidinae</taxon>
        <taxon>Tanacetum</taxon>
    </lineage>
</organism>
<protein>
    <submittedName>
        <fullName evidence="1">Uncharacterized protein</fullName>
    </submittedName>
</protein>